<keyword evidence="4 7" id="KW-0812">Transmembrane</keyword>
<dbReference type="GO" id="GO:0022857">
    <property type="term" value="F:transmembrane transporter activity"/>
    <property type="evidence" value="ECO:0007669"/>
    <property type="project" value="InterPro"/>
</dbReference>
<dbReference type="PANTHER" id="PTHR23521:SF2">
    <property type="entry name" value="TRANSPORTER MFS SUPERFAMILY"/>
    <property type="match status" value="1"/>
</dbReference>
<evidence type="ECO:0000313" key="9">
    <source>
        <dbReference type="EMBL" id="MQX18718.1"/>
    </source>
</evidence>
<keyword evidence="3" id="KW-1003">Cell membrane</keyword>
<comment type="caution">
    <text evidence="9">The sequence shown here is derived from an EMBL/GenBank/DDBJ whole genome shotgun (WGS) entry which is preliminary data.</text>
</comment>
<feature type="transmembrane region" description="Helical" evidence="7">
    <location>
        <begin position="298"/>
        <end position="318"/>
    </location>
</feature>
<keyword evidence="5 7" id="KW-1133">Transmembrane helix</keyword>
<dbReference type="InterPro" id="IPR020846">
    <property type="entry name" value="MFS_dom"/>
</dbReference>
<evidence type="ECO:0000256" key="4">
    <source>
        <dbReference type="ARBA" id="ARBA00022692"/>
    </source>
</evidence>
<protein>
    <submittedName>
        <fullName evidence="9">MFS transporter</fullName>
    </submittedName>
</protein>
<dbReference type="Gene3D" id="1.20.1250.20">
    <property type="entry name" value="MFS general substrate transporter like domains"/>
    <property type="match status" value="2"/>
</dbReference>
<proteinExistence type="predicted"/>
<evidence type="ECO:0000256" key="2">
    <source>
        <dbReference type="ARBA" id="ARBA00022448"/>
    </source>
</evidence>
<evidence type="ECO:0000256" key="7">
    <source>
        <dbReference type="SAM" id="Phobius"/>
    </source>
</evidence>
<dbReference type="InterPro" id="IPR047200">
    <property type="entry name" value="MFS_YcaD-like"/>
</dbReference>
<dbReference type="SUPFAM" id="SSF103473">
    <property type="entry name" value="MFS general substrate transporter"/>
    <property type="match status" value="1"/>
</dbReference>
<dbReference type="OrthoDB" id="9810614at2"/>
<dbReference type="Pfam" id="PF07690">
    <property type="entry name" value="MFS_1"/>
    <property type="match status" value="1"/>
</dbReference>
<dbReference type="EMBL" id="WITC01000124">
    <property type="protein sequence ID" value="MQX18718.1"/>
    <property type="molecule type" value="Genomic_DNA"/>
</dbReference>
<comment type="subcellular location">
    <subcellularLocation>
        <location evidence="1">Cell membrane</location>
        <topology evidence="1">Multi-pass membrane protein</topology>
    </subcellularLocation>
</comment>
<sequence>MDVAEASYRSPSSLLSIASIVVSMTAVAIGNGMMLAYVPFVLTRSEAPDWVPGAAVTAIAFGGLVGCVIAGPLIRRVGHARAFSCSMALVILAALLISLGVHPLLWVFARCLYGAAGNTNFIISQSWLNHASENHWRGKAMALFYMAYVIGLGAGAWLFGQIPAEGNLAPIITIFFTTIAILPIGLTRLPTPPAPAKVSIDIPMAWRNSPVAFVGILAAGGLSMVVQGFTPIYAAANDVSQKDVAALMFVMQFGLMFIQYPMGALSDRIDRRVVLIATCALIVAAGLAALSVSFANLILLMLVFALFAGAVETVYSIANAHANDRADPSDFVPLASTMLVAWSTSATIVPMLVTMLTPVLGQRTFIYAAMAVALLYAAFVFFRLGSRERVPPQLCESFELKSAQVPNAGALIKIETQAEQVSAGTRL</sequence>
<feature type="transmembrane region" description="Helical" evidence="7">
    <location>
        <begin position="140"/>
        <end position="162"/>
    </location>
</feature>
<feature type="transmembrane region" description="Helical" evidence="7">
    <location>
        <begin position="107"/>
        <end position="128"/>
    </location>
</feature>
<feature type="transmembrane region" description="Helical" evidence="7">
    <location>
        <begin position="12"/>
        <end position="38"/>
    </location>
</feature>
<evidence type="ECO:0000256" key="6">
    <source>
        <dbReference type="ARBA" id="ARBA00023136"/>
    </source>
</evidence>
<dbReference type="PROSITE" id="PS50850">
    <property type="entry name" value="MFS"/>
    <property type="match status" value="1"/>
</dbReference>
<organism evidence="9 10">
    <name type="scientific">Sinorhizobium terangae</name>
    <dbReference type="NCBI Taxonomy" id="110322"/>
    <lineage>
        <taxon>Bacteria</taxon>
        <taxon>Pseudomonadati</taxon>
        <taxon>Pseudomonadota</taxon>
        <taxon>Alphaproteobacteria</taxon>
        <taxon>Hyphomicrobiales</taxon>
        <taxon>Rhizobiaceae</taxon>
        <taxon>Sinorhizobium/Ensifer group</taxon>
        <taxon>Sinorhizobium</taxon>
    </lineage>
</organism>
<accession>A0A6N7LNA1</accession>
<dbReference type="GO" id="GO:0005886">
    <property type="term" value="C:plasma membrane"/>
    <property type="evidence" value="ECO:0007669"/>
    <property type="project" value="UniProtKB-SubCell"/>
</dbReference>
<keyword evidence="6 7" id="KW-0472">Membrane</keyword>
<feature type="transmembrane region" description="Helical" evidence="7">
    <location>
        <begin position="273"/>
        <end position="292"/>
    </location>
</feature>
<feature type="transmembrane region" description="Helical" evidence="7">
    <location>
        <begin position="365"/>
        <end position="384"/>
    </location>
</feature>
<feature type="domain" description="Major facilitator superfamily (MFS) profile" evidence="8">
    <location>
        <begin position="11"/>
        <end position="388"/>
    </location>
</feature>
<dbReference type="InterPro" id="IPR036259">
    <property type="entry name" value="MFS_trans_sf"/>
</dbReference>
<dbReference type="CDD" id="cd17477">
    <property type="entry name" value="MFS_YcaD_like"/>
    <property type="match status" value="1"/>
</dbReference>
<feature type="transmembrane region" description="Helical" evidence="7">
    <location>
        <begin position="244"/>
        <end position="261"/>
    </location>
</feature>
<keyword evidence="10" id="KW-1185">Reference proteome</keyword>
<evidence type="ECO:0000256" key="1">
    <source>
        <dbReference type="ARBA" id="ARBA00004651"/>
    </source>
</evidence>
<dbReference type="AlphaFoldDB" id="A0A6N7LNA1"/>
<dbReference type="RefSeq" id="WP_153442486.1">
    <property type="nucleotide sequence ID" value="NZ_CP121659.1"/>
</dbReference>
<name>A0A6N7LNA1_SINTE</name>
<dbReference type="Proteomes" id="UP000439983">
    <property type="component" value="Unassembled WGS sequence"/>
</dbReference>
<evidence type="ECO:0000259" key="8">
    <source>
        <dbReference type="PROSITE" id="PS50850"/>
    </source>
</evidence>
<evidence type="ECO:0000256" key="5">
    <source>
        <dbReference type="ARBA" id="ARBA00022989"/>
    </source>
</evidence>
<dbReference type="PANTHER" id="PTHR23521">
    <property type="entry name" value="TRANSPORTER MFS SUPERFAMILY"/>
    <property type="match status" value="1"/>
</dbReference>
<evidence type="ECO:0000256" key="3">
    <source>
        <dbReference type="ARBA" id="ARBA00022475"/>
    </source>
</evidence>
<evidence type="ECO:0000313" key="10">
    <source>
        <dbReference type="Proteomes" id="UP000439983"/>
    </source>
</evidence>
<feature type="transmembrane region" description="Helical" evidence="7">
    <location>
        <begin position="50"/>
        <end position="70"/>
    </location>
</feature>
<reference evidence="9 10" key="1">
    <citation type="journal article" date="2013" name="Genome Biol.">
        <title>Comparative genomics of the core and accessory genomes of 48 Sinorhizobium strains comprising five genospecies.</title>
        <authorList>
            <person name="Sugawara M."/>
            <person name="Epstein B."/>
            <person name="Badgley B.D."/>
            <person name="Unno T."/>
            <person name="Xu L."/>
            <person name="Reese J."/>
            <person name="Gyaneshwar P."/>
            <person name="Denny R."/>
            <person name="Mudge J."/>
            <person name="Bharti A.K."/>
            <person name="Farmer A.D."/>
            <person name="May G.D."/>
            <person name="Woodward J.E."/>
            <person name="Medigue C."/>
            <person name="Vallenet D."/>
            <person name="Lajus A."/>
            <person name="Rouy Z."/>
            <person name="Martinez-Vaz B."/>
            <person name="Tiffin P."/>
            <person name="Young N.D."/>
            <person name="Sadowsky M.J."/>
        </authorList>
    </citation>
    <scope>NUCLEOTIDE SEQUENCE [LARGE SCALE GENOMIC DNA]</scope>
    <source>
        <strain evidence="9 10">USDA4894</strain>
    </source>
</reference>
<feature type="transmembrane region" description="Helical" evidence="7">
    <location>
        <begin position="168"/>
        <end position="189"/>
    </location>
</feature>
<feature type="transmembrane region" description="Helical" evidence="7">
    <location>
        <begin position="330"/>
        <end position="353"/>
    </location>
</feature>
<feature type="transmembrane region" description="Helical" evidence="7">
    <location>
        <begin position="210"/>
        <end position="232"/>
    </location>
</feature>
<dbReference type="InterPro" id="IPR011701">
    <property type="entry name" value="MFS"/>
</dbReference>
<keyword evidence="2" id="KW-0813">Transport</keyword>
<gene>
    <name evidence="9" type="ORF">GHK62_29480</name>
</gene>
<feature type="transmembrane region" description="Helical" evidence="7">
    <location>
        <begin position="82"/>
        <end position="101"/>
    </location>
</feature>